<evidence type="ECO:0000313" key="2">
    <source>
        <dbReference type="EMBL" id="SPD20471.1"/>
    </source>
</evidence>
<protein>
    <submittedName>
        <fullName evidence="2">Uncharacterized protein</fullName>
    </submittedName>
</protein>
<accession>A0A2N9I9D5</accession>
<dbReference type="AlphaFoldDB" id="A0A2N9I9D5"/>
<dbReference type="EMBL" id="OIVN01005013">
    <property type="protein sequence ID" value="SPD20471.1"/>
    <property type="molecule type" value="Genomic_DNA"/>
</dbReference>
<reference evidence="2" key="1">
    <citation type="submission" date="2018-02" db="EMBL/GenBank/DDBJ databases">
        <authorList>
            <person name="Cohen D.B."/>
            <person name="Kent A.D."/>
        </authorList>
    </citation>
    <scope>NUCLEOTIDE SEQUENCE</scope>
</reference>
<feature type="region of interest" description="Disordered" evidence="1">
    <location>
        <begin position="1"/>
        <end position="21"/>
    </location>
</feature>
<sequence>MYGGRAQSDFTGFGSGQEGSSVRAVEELVLLSSTRNRRNRSSRYRRAACRSARTDPVAAPCSGQANAFKDDKL</sequence>
<name>A0A2N9I9D5_FAGSY</name>
<evidence type="ECO:0000256" key="1">
    <source>
        <dbReference type="SAM" id="MobiDB-lite"/>
    </source>
</evidence>
<gene>
    <name evidence="2" type="ORF">FSB_LOCUS48353</name>
</gene>
<organism evidence="2">
    <name type="scientific">Fagus sylvatica</name>
    <name type="common">Beechnut</name>
    <dbReference type="NCBI Taxonomy" id="28930"/>
    <lineage>
        <taxon>Eukaryota</taxon>
        <taxon>Viridiplantae</taxon>
        <taxon>Streptophyta</taxon>
        <taxon>Embryophyta</taxon>
        <taxon>Tracheophyta</taxon>
        <taxon>Spermatophyta</taxon>
        <taxon>Magnoliopsida</taxon>
        <taxon>eudicotyledons</taxon>
        <taxon>Gunneridae</taxon>
        <taxon>Pentapetalae</taxon>
        <taxon>rosids</taxon>
        <taxon>fabids</taxon>
        <taxon>Fagales</taxon>
        <taxon>Fagaceae</taxon>
        <taxon>Fagus</taxon>
    </lineage>
</organism>
<proteinExistence type="predicted"/>